<gene>
    <name evidence="8" type="ORF">GDO81_001227</name>
</gene>
<dbReference type="FunFam" id="3.40.50.150:FF:000096">
    <property type="entry name" value="Guanidinoacetate N-methyltransferase"/>
    <property type="match status" value="1"/>
</dbReference>
<feature type="binding site" evidence="6">
    <location>
        <begin position="117"/>
        <end position="122"/>
    </location>
    <ligand>
        <name>S-adenosyl-L-methionine</name>
        <dbReference type="ChEBI" id="CHEBI:59789"/>
    </ligand>
</feature>
<feature type="domain" description="RMT2" evidence="7">
    <location>
        <begin position="59"/>
        <end position="284"/>
    </location>
</feature>
<dbReference type="PANTHER" id="PTHR32379">
    <property type="entry name" value="GUANIDINOACETATE N-METHYLTRANSFERASE"/>
    <property type="match status" value="1"/>
</dbReference>
<sequence length="284" mass="31722">MPGGYGPAAARDTWKAAGVTPTAPPTAGIPYIPCPGPAALSLCPVSYVSVVMSSEKIFTEGETCKSSWHNASAGYNETDTHLEIMGKPVMERWETPYMHSLASVAASKGGRVLELGFGMAIAATKLEEYNIEEHWIVECNDGVFQRLEQWAKAQPHKIVPLKGLWEDVVPTLPDGHFDGILYDTYPLSEETWHTHQFNFIKNHAYRLLKPGGVLTYCNLTSWGEFLKTKYNDIEKMFQETQVPQLLEAGFKQEKISTTVMDLIPPTECRYYSFPKMITPTIIKA</sequence>
<keyword evidence="4" id="KW-0808">Transferase</keyword>
<evidence type="ECO:0000256" key="1">
    <source>
        <dbReference type="ARBA" id="ARBA00004820"/>
    </source>
</evidence>
<dbReference type="InterPro" id="IPR051038">
    <property type="entry name" value="RMT2/GAMT_Mtase"/>
</dbReference>
<comment type="caution">
    <text evidence="8">The sequence shown here is derived from an EMBL/GenBank/DDBJ whole genome shotgun (WGS) entry which is preliminary data.</text>
</comment>
<evidence type="ECO:0000256" key="3">
    <source>
        <dbReference type="ARBA" id="ARBA00022603"/>
    </source>
</evidence>
<dbReference type="Proteomes" id="UP000824782">
    <property type="component" value="Unassembled WGS sequence"/>
</dbReference>
<keyword evidence="5 6" id="KW-0949">S-adenosyl-L-methionine</keyword>
<feature type="binding site" evidence="6">
    <location>
        <begin position="165"/>
        <end position="166"/>
    </location>
    <ligand>
        <name>S-adenosyl-L-methionine</name>
        <dbReference type="ChEBI" id="CHEBI:59789"/>
    </ligand>
</feature>
<protein>
    <recommendedName>
        <fullName evidence="2">guanidinoacetate N-methyltransferase</fullName>
        <ecNumber evidence="2">2.1.1.2</ecNumber>
    </recommendedName>
</protein>
<name>A0AAV7DC14_ENGPU</name>
<evidence type="ECO:0000313" key="8">
    <source>
        <dbReference type="EMBL" id="KAG8594510.1"/>
    </source>
</evidence>
<dbReference type="Gene3D" id="3.40.50.150">
    <property type="entry name" value="Vaccinia Virus protein VP39"/>
    <property type="match status" value="1"/>
</dbReference>
<dbReference type="SUPFAM" id="SSF53335">
    <property type="entry name" value="S-adenosyl-L-methionine-dependent methyltransferases"/>
    <property type="match status" value="1"/>
</dbReference>
<dbReference type="InterPro" id="IPR016550">
    <property type="entry name" value="GuanidinoAc_N-MeTrfase"/>
</dbReference>
<organism evidence="8 9">
    <name type="scientific">Engystomops pustulosus</name>
    <name type="common">Tungara frog</name>
    <name type="synonym">Physalaemus pustulosus</name>
    <dbReference type="NCBI Taxonomy" id="76066"/>
    <lineage>
        <taxon>Eukaryota</taxon>
        <taxon>Metazoa</taxon>
        <taxon>Chordata</taxon>
        <taxon>Craniata</taxon>
        <taxon>Vertebrata</taxon>
        <taxon>Euteleostomi</taxon>
        <taxon>Amphibia</taxon>
        <taxon>Batrachia</taxon>
        <taxon>Anura</taxon>
        <taxon>Neobatrachia</taxon>
        <taxon>Hyloidea</taxon>
        <taxon>Leptodactylidae</taxon>
        <taxon>Leiuperinae</taxon>
        <taxon>Engystomops</taxon>
    </lineage>
</organism>
<evidence type="ECO:0000259" key="7">
    <source>
        <dbReference type="PROSITE" id="PS51559"/>
    </source>
</evidence>
<evidence type="ECO:0000256" key="2">
    <source>
        <dbReference type="ARBA" id="ARBA00012887"/>
    </source>
</evidence>
<evidence type="ECO:0000256" key="4">
    <source>
        <dbReference type="ARBA" id="ARBA00022679"/>
    </source>
</evidence>
<feature type="binding site" evidence="6">
    <location>
        <begin position="219"/>
        <end position="220"/>
    </location>
    <ligand>
        <name>guanidinoacetate</name>
        <dbReference type="ChEBI" id="CHEBI:57742"/>
    </ligand>
</feature>
<feature type="binding site" evidence="6">
    <location>
        <position position="68"/>
    </location>
    <ligand>
        <name>S-adenosyl-L-methionine</name>
        <dbReference type="ChEBI" id="CHEBI:59789"/>
    </ligand>
</feature>
<comment type="pathway">
    <text evidence="1">Amine and polyamine biosynthesis; creatine biosynthesis; creatine from L-arginine and glycine: step 2/2.</text>
</comment>
<dbReference type="GO" id="GO:0006601">
    <property type="term" value="P:creatine biosynthetic process"/>
    <property type="evidence" value="ECO:0007669"/>
    <property type="project" value="TreeGrafter"/>
</dbReference>
<dbReference type="PROSITE" id="PS51559">
    <property type="entry name" value="SAM_RMT2"/>
    <property type="match status" value="1"/>
</dbReference>
<accession>A0AAV7DC14</accession>
<dbReference type="PIRSF" id="PIRSF009285">
    <property type="entry name" value="GAMT"/>
    <property type="match status" value="1"/>
</dbReference>
<dbReference type="InterPro" id="IPR026480">
    <property type="entry name" value="RMT2_dom"/>
</dbReference>
<dbReference type="GO" id="GO:0030731">
    <property type="term" value="F:guanidinoacetate N-methyltransferase activity"/>
    <property type="evidence" value="ECO:0007669"/>
    <property type="project" value="UniProtKB-EC"/>
</dbReference>
<keyword evidence="3" id="KW-0489">Methyltransferase</keyword>
<proteinExistence type="predicted"/>
<dbReference type="EMBL" id="WNYA01000001">
    <property type="protein sequence ID" value="KAG8594510.1"/>
    <property type="molecule type" value="Genomic_DNA"/>
</dbReference>
<dbReference type="CDD" id="cd02440">
    <property type="entry name" value="AdoMet_MTases"/>
    <property type="match status" value="1"/>
</dbReference>
<dbReference type="GO" id="GO:0005737">
    <property type="term" value="C:cytoplasm"/>
    <property type="evidence" value="ECO:0007669"/>
    <property type="project" value="TreeGrafter"/>
</dbReference>
<feature type="binding site" evidence="6">
    <location>
        <position position="183"/>
    </location>
    <ligand>
        <name>S-adenosyl-L-methionine</name>
        <dbReference type="ChEBI" id="CHEBI:59789"/>
    </ligand>
</feature>
<evidence type="ECO:0000256" key="6">
    <source>
        <dbReference type="PIRSR" id="PIRSR009285-1"/>
    </source>
</evidence>
<dbReference type="GO" id="GO:0032259">
    <property type="term" value="P:methylation"/>
    <property type="evidence" value="ECO:0007669"/>
    <property type="project" value="UniProtKB-KW"/>
</dbReference>
<reference evidence="8" key="1">
    <citation type="thesis" date="2020" institute="ProQuest LLC" country="789 East Eisenhower Parkway, Ann Arbor, MI, USA">
        <title>Comparative Genomics and Chromosome Evolution.</title>
        <authorList>
            <person name="Mudd A.B."/>
        </authorList>
    </citation>
    <scope>NUCLEOTIDE SEQUENCE</scope>
    <source>
        <strain evidence="8">237g6f4</strain>
        <tissue evidence="8">Blood</tissue>
    </source>
</reference>
<dbReference type="EC" id="2.1.1.2" evidence="2"/>
<dbReference type="InterPro" id="IPR029063">
    <property type="entry name" value="SAM-dependent_MTases_sf"/>
</dbReference>
<feature type="binding site" evidence="6">
    <location>
        <position position="94"/>
    </location>
    <ligand>
        <name>guanidinoacetate</name>
        <dbReference type="ChEBI" id="CHEBI:57742"/>
    </ligand>
</feature>
<feature type="binding site" evidence="6">
    <location>
        <position position="183"/>
    </location>
    <ligand>
        <name>guanidinoacetate</name>
        <dbReference type="ChEBI" id="CHEBI:57742"/>
    </ligand>
</feature>
<feature type="binding site" evidence="6">
    <location>
        <position position="90"/>
    </location>
    <ligand>
        <name>guanidinoacetate</name>
        <dbReference type="ChEBI" id="CHEBI:57742"/>
    </ligand>
</feature>
<evidence type="ECO:0000313" key="9">
    <source>
        <dbReference type="Proteomes" id="UP000824782"/>
    </source>
</evidence>
<keyword evidence="9" id="KW-1185">Reference proteome</keyword>
<dbReference type="AlphaFoldDB" id="A0AAV7DC14"/>
<evidence type="ECO:0000256" key="5">
    <source>
        <dbReference type="ARBA" id="ARBA00022691"/>
    </source>
</evidence>
<dbReference type="GO" id="GO:0005634">
    <property type="term" value="C:nucleus"/>
    <property type="evidence" value="ECO:0007669"/>
    <property type="project" value="TreeGrafter"/>
</dbReference>
<feature type="binding site" evidence="6">
    <location>
        <position position="98"/>
    </location>
    <ligand>
        <name>S-adenosyl-L-methionine</name>
        <dbReference type="ChEBI" id="CHEBI:59789"/>
    </ligand>
</feature>
<dbReference type="PANTHER" id="PTHR32379:SF1">
    <property type="entry name" value="GUANIDINOACETATE N-METHYLTRANSFERASE"/>
    <property type="match status" value="1"/>
</dbReference>